<dbReference type="EMBL" id="JAPQKL010000001">
    <property type="protein sequence ID" value="KAJ5145950.1"/>
    <property type="molecule type" value="Genomic_DNA"/>
</dbReference>
<protein>
    <submittedName>
        <fullName evidence="2">Uncharacterized protein</fullName>
    </submittedName>
</protein>
<feature type="compositionally biased region" description="Basic and acidic residues" evidence="1">
    <location>
        <begin position="49"/>
        <end position="58"/>
    </location>
</feature>
<dbReference type="GeneID" id="81400428"/>
<dbReference type="AlphaFoldDB" id="A0A9W9HHH5"/>
<evidence type="ECO:0000313" key="3">
    <source>
        <dbReference type="Proteomes" id="UP001149079"/>
    </source>
</evidence>
<dbReference type="RefSeq" id="XP_056526424.1">
    <property type="nucleotide sequence ID" value="XM_056661258.1"/>
</dbReference>
<keyword evidence="3" id="KW-1185">Reference proteome</keyword>
<evidence type="ECO:0000313" key="2">
    <source>
        <dbReference type="EMBL" id="KAJ5145950.1"/>
    </source>
</evidence>
<reference evidence="2" key="2">
    <citation type="journal article" date="2023" name="IMA Fungus">
        <title>Comparative genomic study of the Penicillium genus elucidates a diverse pangenome and 15 lateral gene transfer events.</title>
        <authorList>
            <person name="Petersen C."/>
            <person name="Sorensen T."/>
            <person name="Nielsen M.R."/>
            <person name="Sondergaard T.E."/>
            <person name="Sorensen J.L."/>
            <person name="Fitzpatrick D.A."/>
            <person name="Frisvad J.C."/>
            <person name="Nielsen K.L."/>
        </authorList>
    </citation>
    <scope>NUCLEOTIDE SEQUENCE</scope>
    <source>
        <strain evidence="2">IBT 22155</strain>
    </source>
</reference>
<accession>A0A9W9HHH5</accession>
<reference evidence="2" key="1">
    <citation type="submission" date="2022-11" db="EMBL/GenBank/DDBJ databases">
        <authorList>
            <person name="Petersen C."/>
        </authorList>
    </citation>
    <scope>NUCLEOTIDE SEQUENCE</scope>
    <source>
        <strain evidence="2">IBT 22155</strain>
    </source>
</reference>
<feature type="region of interest" description="Disordered" evidence="1">
    <location>
        <begin position="36"/>
        <end position="58"/>
    </location>
</feature>
<gene>
    <name evidence="2" type="ORF">N7515_000514</name>
</gene>
<dbReference type="OrthoDB" id="309640at2759"/>
<name>A0A9W9HHH5_9EURO</name>
<proteinExistence type="predicted"/>
<comment type="caution">
    <text evidence="2">The sequence shown here is derived from an EMBL/GenBank/DDBJ whole genome shotgun (WGS) entry which is preliminary data.</text>
</comment>
<organism evidence="2 3">
    <name type="scientific">Penicillium bovifimosum</name>
    <dbReference type="NCBI Taxonomy" id="126998"/>
    <lineage>
        <taxon>Eukaryota</taxon>
        <taxon>Fungi</taxon>
        <taxon>Dikarya</taxon>
        <taxon>Ascomycota</taxon>
        <taxon>Pezizomycotina</taxon>
        <taxon>Eurotiomycetes</taxon>
        <taxon>Eurotiomycetidae</taxon>
        <taxon>Eurotiales</taxon>
        <taxon>Aspergillaceae</taxon>
        <taxon>Penicillium</taxon>
    </lineage>
</organism>
<dbReference type="Proteomes" id="UP001149079">
    <property type="component" value="Unassembled WGS sequence"/>
</dbReference>
<sequence>MFHLQYFSSDDWGQTSKQDFHYRSLLGNRIEYAGQARDQRRGRSRLRHYGSESEARWRERREQGFRVNPYHVPINDEALGAMVQDIEKWMPEH</sequence>
<evidence type="ECO:0000256" key="1">
    <source>
        <dbReference type="SAM" id="MobiDB-lite"/>
    </source>
</evidence>